<dbReference type="PANTHER" id="PTHR35807:SF2">
    <property type="entry name" value="TRANSCRIPTIONAL ACTIVATOR DOMAIN"/>
    <property type="match status" value="1"/>
</dbReference>
<comment type="caution">
    <text evidence="4">The sequence shown here is derived from an EMBL/GenBank/DDBJ whole genome shotgun (WGS) entry which is preliminary data.</text>
</comment>
<dbReference type="AlphaFoldDB" id="A0A429X995"/>
<dbReference type="RefSeq" id="WP_120118909.1">
    <property type="nucleotide sequence ID" value="NZ_QYTW02000006.1"/>
</dbReference>
<evidence type="ECO:0000313" key="5">
    <source>
        <dbReference type="Proteomes" id="UP000287296"/>
    </source>
</evidence>
<reference evidence="4 5" key="1">
    <citation type="submission" date="2018-12" db="EMBL/GenBank/DDBJ databases">
        <authorList>
            <person name="Sun L."/>
            <person name="Chen Z."/>
        </authorList>
    </citation>
    <scope>NUCLEOTIDE SEQUENCE [LARGE SCALE GENOMIC DNA]</scope>
    <source>
        <strain evidence="4 5">LMG 29736</strain>
    </source>
</reference>
<dbReference type="SMART" id="SM01043">
    <property type="entry name" value="BTAD"/>
    <property type="match status" value="1"/>
</dbReference>
<dbReference type="InterPro" id="IPR059106">
    <property type="entry name" value="WHD_MalT"/>
</dbReference>
<dbReference type="InterPro" id="IPR005158">
    <property type="entry name" value="BTAD"/>
</dbReference>
<dbReference type="EMBL" id="QYTW02000006">
    <property type="protein sequence ID" value="RST60025.1"/>
    <property type="molecule type" value="Genomic_DNA"/>
</dbReference>
<evidence type="ECO:0000256" key="1">
    <source>
        <dbReference type="ARBA" id="ARBA00023015"/>
    </source>
</evidence>
<organism evidence="4 5">
    <name type="scientific">Siminovitchia terrae</name>
    <name type="common">Bacillus terrae</name>
    <dbReference type="NCBI Taxonomy" id="1914933"/>
    <lineage>
        <taxon>Bacteria</taxon>
        <taxon>Bacillati</taxon>
        <taxon>Bacillota</taxon>
        <taxon>Bacilli</taxon>
        <taxon>Bacillales</taxon>
        <taxon>Bacillaceae</taxon>
        <taxon>Siminovitchia</taxon>
    </lineage>
</organism>
<dbReference type="SMART" id="SM00028">
    <property type="entry name" value="TPR"/>
    <property type="match status" value="3"/>
</dbReference>
<accession>A0A429X995</accession>
<dbReference type="Gene3D" id="1.25.40.10">
    <property type="entry name" value="Tetratricopeptide repeat domain"/>
    <property type="match status" value="3"/>
</dbReference>
<dbReference type="InterPro" id="IPR036388">
    <property type="entry name" value="WH-like_DNA-bd_sf"/>
</dbReference>
<dbReference type="SUPFAM" id="SSF52540">
    <property type="entry name" value="P-loop containing nucleoside triphosphate hydrolases"/>
    <property type="match status" value="1"/>
</dbReference>
<gene>
    <name evidence="4" type="ORF">D5F11_008115</name>
</gene>
<evidence type="ECO:0000313" key="4">
    <source>
        <dbReference type="EMBL" id="RST60025.1"/>
    </source>
</evidence>
<evidence type="ECO:0000259" key="3">
    <source>
        <dbReference type="SMART" id="SM01043"/>
    </source>
</evidence>
<dbReference type="PANTHER" id="PTHR35807">
    <property type="entry name" value="TRANSCRIPTIONAL REGULATOR REDD-RELATED"/>
    <property type="match status" value="1"/>
</dbReference>
<dbReference type="InterPro" id="IPR041617">
    <property type="entry name" value="TPR_MalT"/>
</dbReference>
<dbReference type="Pfam" id="PF03704">
    <property type="entry name" value="BTAD"/>
    <property type="match status" value="1"/>
</dbReference>
<dbReference type="InterPro" id="IPR016032">
    <property type="entry name" value="Sig_transdc_resp-reg_C-effctor"/>
</dbReference>
<dbReference type="Proteomes" id="UP000287296">
    <property type="component" value="Unassembled WGS sequence"/>
</dbReference>
<dbReference type="Pfam" id="PF25873">
    <property type="entry name" value="WHD_MalT"/>
    <property type="match status" value="1"/>
</dbReference>
<dbReference type="SUPFAM" id="SSF46894">
    <property type="entry name" value="C-terminal effector domain of the bipartite response regulators"/>
    <property type="match status" value="1"/>
</dbReference>
<dbReference type="OrthoDB" id="1137593at2"/>
<dbReference type="InterPro" id="IPR027417">
    <property type="entry name" value="P-loop_NTPase"/>
</dbReference>
<dbReference type="Gene3D" id="1.10.10.10">
    <property type="entry name" value="Winged helix-like DNA-binding domain superfamily/Winged helix DNA-binding domain"/>
    <property type="match status" value="1"/>
</dbReference>
<proteinExistence type="predicted"/>
<protein>
    <submittedName>
        <fullName evidence="4">Tetratricopeptide repeat protein</fullName>
    </submittedName>
</protein>
<dbReference type="GO" id="GO:0003677">
    <property type="term" value="F:DNA binding"/>
    <property type="evidence" value="ECO:0007669"/>
    <property type="project" value="InterPro"/>
</dbReference>
<dbReference type="Pfam" id="PF17874">
    <property type="entry name" value="TPR_MalT"/>
    <property type="match status" value="1"/>
</dbReference>
<dbReference type="InterPro" id="IPR051677">
    <property type="entry name" value="AfsR-DnrI-RedD_regulator"/>
</dbReference>
<name>A0A429X995_SIMTE</name>
<sequence>MILYLKIQNNEVGILDQISAKLYPDEHLIPRKRLFSLLLSRPSKQIVMLTAGAGYGKTSLLKSFFHQYPDLLCNWITLTEPVSTLDQLMNLLPSHPDKKPAWFVIDQTELIQLDLNETIKLVSWIEKLPHTMTLVLSGRKNPEGFPASRWKVQGTGIIINKEMLAFTRMEAEEMLKESLHTKIPNNFTHYIFASFDGWPAGLALFCNEALHVDSYYHFKCYVDSFYKNKDLVQYLSTEIVSKLPEHLLAFMLNTSLFYKLDKELLQEYLRDTPVSDYLNDVAHIQMFFSENDGQLRIPRLFRKFFYDLAQKKLGAKKIGAFHREIALFYRKKFRYIEALSHALAANEDQLVIEFIEDMAERYEPKEFLLILDGWLEQFSPALHLYRLSLFLFRCLPVSLTASLLEHLEDIAFYYKDKDLFAYTDVCHRLATINFYQGDLNKAIHYYKTSLEIAVSTDNEPMLALNTTLLAQMYRFIRENDTSLRLSRQALAIAETRGFKQVQMHALWNMAELLLDKGNLETAKRLTEQSLEVSREYDEASIIYPMCTMSRYFRKRGDVKKALDWAGQALKNARLFNIAGDMGWAKAEIAVCLRAAGQLKEAQRMLEKSKQCFNGFQYMSCLVQKRLITILCDQQKYDDAQHLDNKLRDIIRKSGYTWIKGYEILEIRRCSSLKIQLLGPLSIFINGEKTHIKRKSSLRLLLLLASSGQRRWSSDELIGLLFPDETEEAAANQLYVALSVLRKFLEPDLVKGRSSTFIPYDGSHYYFGFDKADIDLERLQYLLNKPYSPQVFSETLSIYKGDLLKEYLYEEWLIDKREDTRSQYLSTLLKWLAECERSNDPRDAARILETMIKLDSYEEKYYLRYIKLLKDIGEVRKARRVADKAIEILKNEVGIDISHKVDKLLNNVYVVRPQ</sequence>
<evidence type="ECO:0000256" key="2">
    <source>
        <dbReference type="ARBA" id="ARBA00023163"/>
    </source>
</evidence>
<feature type="domain" description="Bacterial transcriptional activator" evidence="3">
    <location>
        <begin position="773"/>
        <end position="904"/>
    </location>
</feature>
<dbReference type="InterPro" id="IPR011990">
    <property type="entry name" value="TPR-like_helical_dom_sf"/>
</dbReference>
<dbReference type="SUPFAM" id="SSF48452">
    <property type="entry name" value="TPR-like"/>
    <property type="match status" value="2"/>
</dbReference>
<keyword evidence="2" id="KW-0804">Transcription</keyword>
<dbReference type="InterPro" id="IPR019734">
    <property type="entry name" value="TPR_rpt"/>
</dbReference>
<dbReference type="GO" id="GO:0006355">
    <property type="term" value="P:regulation of DNA-templated transcription"/>
    <property type="evidence" value="ECO:0007669"/>
    <property type="project" value="InterPro"/>
</dbReference>
<keyword evidence="1" id="KW-0805">Transcription regulation</keyword>